<keyword evidence="2 7" id="KW-0812">Transmembrane</keyword>
<feature type="transmembrane region" description="Helical" evidence="7">
    <location>
        <begin position="126"/>
        <end position="148"/>
    </location>
</feature>
<name>A0A8H6FFF0_9LECA</name>
<dbReference type="Pfam" id="PF20684">
    <property type="entry name" value="Fung_rhodopsin"/>
    <property type="match status" value="1"/>
</dbReference>
<dbReference type="Proteomes" id="UP000593566">
    <property type="component" value="Unassembled WGS sequence"/>
</dbReference>
<keyword evidence="4 7" id="KW-0472">Membrane</keyword>
<dbReference type="GO" id="GO:0016020">
    <property type="term" value="C:membrane"/>
    <property type="evidence" value="ECO:0007669"/>
    <property type="project" value="UniProtKB-SubCell"/>
</dbReference>
<sequence>MASANGTGLAPPPGVTPDFTSPFTLQPYQALTVVACTIVTTVMVAARLYTASFMVFLSIEFSIGRHGGGTHQWDLSYKDVQYNRRYSNYGDIIYSLALFFTKLSIMLLILRIFCSVQRDVGYRLTQFLIAVNGIFYIVYAFIPIFMCFPRSKIWSPEAAGHCLDVNDLYLASAIFNVLSDIAMLSVPIYLIWNLQMSTRRKIGLSAIFLTGGLACIASILRLIYLVPLTRTKDYTYTKIKSILWVDAEIACGLLCSCLVVLPRLYQHLSSVAPNGRNGGLTHGMADQSTRVNAPSRRLRSQWVHLDGMGSPQSPTQAHKVGRSGSDEEALENAVEGY</sequence>
<proteinExistence type="inferred from homology"/>
<evidence type="ECO:0000313" key="9">
    <source>
        <dbReference type="EMBL" id="KAF6225873.1"/>
    </source>
</evidence>
<evidence type="ECO:0000256" key="5">
    <source>
        <dbReference type="ARBA" id="ARBA00038359"/>
    </source>
</evidence>
<keyword evidence="10" id="KW-1185">Reference proteome</keyword>
<dbReference type="PANTHER" id="PTHR33048">
    <property type="entry name" value="PTH11-LIKE INTEGRAL MEMBRANE PROTEIN (AFU_ORTHOLOGUE AFUA_5G11245)"/>
    <property type="match status" value="1"/>
</dbReference>
<evidence type="ECO:0000313" key="10">
    <source>
        <dbReference type="Proteomes" id="UP000593566"/>
    </source>
</evidence>
<evidence type="ECO:0000256" key="2">
    <source>
        <dbReference type="ARBA" id="ARBA00022692"/>
    </source>
</evidence>
<feature type="transmembrane region" description="Helical" evidence="7">
    <location>
        <begin position="168"/>
        <end position="192"/>
    </location>
</feature>
<evidence type="ECO:0000256" key="7">
    <source>
        <dbReference type="SAM" id="Phobius"/>
    </source>
</evidence>
<comment type="similarity">
    <text evidence="5">Belongs to the SAT4 family.</text>
</comment>
<reference evidence="9 10" key="1">
    <citation type="journal article" date="2020" name="Genomics">
        <title>Complete, high-quality genomes from long-read metagenomic sequencing of two wolf lichen thalli reveals enigmatic genome architecture.</title>
        <authorList>
            <person name="McKenzie S.K."/>
            <person name="Walston R.F."/>
            <person name="Allen J.L."/>
        </authorList>
    </citation>
    <scope>NUCLEOTIDE SEQUENCE [LARGE SCALE GENOMIC DNA]</scope>
    <source>
        <strain evidence="9">WasteWater1</strain>
    </source>
</reference>
<comment type="caution">
    <text evidence="9">The sequence shown here is derived from an EMBL/GenBank/DDBJ whole genome shotgun (WGS) entry which is preliminary data.</text>
</comment>
<keyword evidence="3 7" id="KW-1133">Transmembrane helix</keyword>
<evidence type="ECO:0000256" key="4">
    <source>
        <dbReference type="ARBA" id="ARBA00023136"/>
    </source>
</evidence>
<feature type="transmembrane region" description="Helical" evidence="7">
    <location>
        <begin position="30"/>
        <end position="49"/>
    </location>
</feature>
<dbReference type="InterPro" id="IPR052337">
    <property type="entry name" value="SAT4-like"/>
</dbReference>
<dbReference type="GeneID" id="59338270"/>
<evidence type="ECO:0000256" key="1">
    <source>
        <dbReference type="ARBA" id="ARBA00004141"/>
    </source>
</evidence>
<dbReference type="EMBL" id="JACCJB010000007">
    <property type="protein sequence ID" value="KAF6225873.1"/>
    <property type="molecule type" value="Genomic_DNA"/>
</dbReference>
<gene>
    <name evidence="9" type="ORF">HO133_009875</name>
</gene>
<comment type="subcellular location">
    <subcellularLocation>
        <location evidence="1">Membrane</location>
        <topology evidence="1">Multi-pass membrane protein</topology>
    </subcellularLocation>
</comment>
<organism evidence="9 10">
    <name type="scientific">Letharia lupina</name>
    <dbReference type="NCBI Taxonomy" id="560253"/>
    <lineage>
        <taxon>Eukaryota</taxon>
        <taxon>Fungi</taxon>
        <taxon>Dikarya</taxon>
        <taxon>Ascomycota</taxon>
        <taxon>Pezizomycotina</taxon>
        <taxon>Lecanoromycetes</taxon>
        <taxon>OSLEUM clade</taxon>
        <taxon>Lecanoromycetidae</taxon>
        <taxon>Lecanorales</taxon>
        <taxon>Lecanorineae</taxon>
        <taxon>Parmeliaceae</taxon>
        <taxon>Letharia</taxon>
    </lineage>
</organism>
<evidence type="ECO:0000256" key="6">
    <source>
        <dbReference type="SAM" id="MobiDB-lite"/>
    </source>
</evidence>
<accession>A0A8H6FFF0</accession>
<evidence type="ECO:0000259" key="8">
    <source>
        <dbReference type="Pfam" id="PF20684"/>
    </source>
</evidence>
<protein>
    <recommendedName>
        <fullName evidence="8">Rhodopsin domain-containing protein</fullName>
    </recommendedName>
</protein>
<dbReference type="AlphaFoldDB" id="A0A8H6FFF0"/>
<feature type="transmembrane region" description="Helical" evidence="7">
    <location>
        <begin position="92"/>
        <end position="114"/>
    </location>
</feature>
<evidence type="ECO:0000256" key="3">
    <source>
        <dbReference type="ARBA" id="ARBA00022989"/>
    </source>
</evidence>
<dbReference type="InterPro" id="IPR049326">
    <property type="entry name" value="Rhodopsin_dom_fungi"/>
</dbReference>
<feature type="transmembrane region" description="Helical" evidence="7">
    <location>
        <begin position="204"/>
        <end position="226"/>
    </location>
</feature>
<feature type="region of interest" description="Disordered" evidence="6">
    <location>
        <begin position="306"/>
        <end position="337"/>
    </location>
</feature>
<dbReference type="RefSeq" id="XP_037154582.1">
    <property type="nucleotide sequence ID" value="XM_037300734.1"/>
</dbReference>
<feature type="domain" description="Rhodopsin" evidence="8">
    <location>
        <begin position="52"/>
        <end position="266"/>
    </location>
</feature>
<dbReference type="PANTHER" id="PTHR33048:SF47">
    <property type="entry name" value="INTEGRAL MEMBRANE PROTEIN-RELATED"/>
    <property type="match status" value="1"/>
</dbReference>